<sequence length="778" mass="88913">MGIKDAFGMDGIRKLFNDDSFVANPLGRSQIVKYISSSNIKKQIQGARSLVSRMQCGEDLFELCNDVIKATDTRDVEFKRMLNLYLVRYTQGWPAKQLICINTMLKDFGDESSEIRHCAIQDSGLLGDGAVIKNYINPLKEHGTSGLAETRRKVADSLRNYFRRDPRLFHAEGLCDLLKDLVFDEDADVCASALSSVRVLEEETRVLSTEEIHRLLRVGIESGNREVLGSLLEVMKNRAEDFPDPSPLLQLLRSCCPRIFYLASSLIISIDPSYRQTVFDHLQGFFDSSDEKLYLVLDYAESLIEHVSYDNSCFAIYHNDKRYNKVKKLRLLFRKLDAVSMEEIKRQCRDGELLGTILQESLRADYLIEEPFKDAQRMDEVIRVLYDADSIAEKWNGLIREFLAGARGVQERQKYIYLCGRYVDKIPSEVVSIQDLNIPSLTNETIRFYLNLHRRGVLCLEETLEYLRMLQKTSKDRVKMVASELKARGIRVFGAFCDTKKRDLNSACPEEPADTECSENVSSILDIKPYYELEEGKLIANDFEKAQCEPSAGEQPLSRGCFSSERVGEDVDRASPVVEDSTASSGHPQPSGLFLRREDEENVWLRFAESQRSTGDRRASEEESTRLIDTGGLKGILSIAGDEVVLQVDVLERPLVIYYKCKGRLNSIRIDAEETFPLFTVNLPVINSKFRLTIGKSVYEIHLGIRSLMRPCECQKDEFEKRFKELRDYILLKEFNMEKTYVVDSYSFSFSVLGSRFYGKHLDGQVILKGPKRLLGLF</sequence>
<dbReference type="PANTHER" id="PTHR11134">
    <property type="entry name" value="ADAPTOR COMPLEX SUBUNIT BETA FAMILY MEMBER"/>
    <property type="match status" value="1"/>
</dbReference>
<evidence type="ECO:0000256" key="1">
    <source>
        <dbReference type="ARBA" id="ARBA00004308"/>
    </source>
</evidence>
<dbReference type="VEuPathDB" id="MicrosporidiaDB:AEWQ_060690"/>
<comment type="subcellular location">
    <subcellularLocation>
        <location evidence="1">Endomembrane system</location>
    </subcellularLocation>
</comment>
<evidence type="ECO:0000256" key="3">
    <source>
        <dbReference type="ARBA" id="ARBA00022927"/>
    </source>
</evidence>
<dbReference type="EMBL" id="KC513609">
    <property type="protein sequence ID" value="AGE95650.1"/>
    <property type="molecule type" value="Genomic_DNA"/>
</dbReference>
<name>M1K963_ENCCN</name>
<dbReference type="VEuPathDB" id="MicrosporidiaDB:M970_060700"/>
<dbReference type="GO" id="GO:0012505">
    <property type="term" value="C:endomembrane system"/>
    <property type="evidence" value="ECO:0007669"/>
    <property type="project" value="UniProtKB-SubCell"/>
</dbReference>
<dbReference type="VEuPathDB" id="MicrosporidiaDB:AEWD_060720"/>
<dbReference type="InterPro" id="IPR026739">
    <property type="entry name" value="AP_beta"/>
</dbReference>
<gene>
    <name evidence="6" type="ORF">ECU06_0770</name>
</gene>
<dbReference type="InterPro" id="IPR011989">
    <property type="entry name" value="ARM-like"/>
</dbReference>
<dbReference type="Gene3D" id="1.25.10.10">
    <property type="entry name" value="Leucine-rich Repeat Variant"/>
    <property type="match status" value="1"/>
</dbReference>
<evidence type="ECO:0000256" key="2">
    <source>
        <dbReference type="ARBA" id="ARBA00022448"/>
    </source>
</evidence>
<evidence type="ECO:0000313" key="6">
    <source>
        <dbReference type="EMBL" id="AGE95650.1"/>
    </source>
</evidence>
<protein>
    <submittedName>
        <fullName evidence="6">Beta-adaptin</fullName>
    </submittedName>
</protein>
<keyword evidence="3" id="KW-0653">Protein transport</keyword>
<dbReference type="GO" id="GO:0016192">
    <property type="term" value="P:vesicle-mediated transport"/>
    <property type="evidence" value="ECO:0007669"/>
    <property type="project" value="InterPro"/>
</dbReference>
<evidence type="ECO:0000256" key="5">
    <source>
        <dbReference type="SAM" id="MobiDB-lite"/>
    </source>
</evidence>
<proteinExistence type="predicted"/>
<keyword evidence="4" id="KW-0472">Membrane</keyword>
<evidence type="ECO:0000256" key="4">
    <source>
        <dbReference type="ARBA" id="ARBA00023136"/>
    </source>
</evidence>
<dbReference type="VEuPathDB" id="MicrosporidiaDB:ECU06_0770"/>
<dbReference type="InterPro" id="IPR016024">
    <property type="entry name" value="ARM-type_fold"/>
</dbReference>
<accession>M1K963</accession>
<feature type="region of interest" description="Disordered" evidence="5">
    <location>
        <begin position="566"/>
        <end position="593"/>
    </location>
</feature>
<dbReference type="GO" id="GO:0015031">
    <property type="term" value="P:protein transport"/>
    <property type="evidence" value="ECO:0007669"/>
    <property type="project" value="UniProtKB-KW"/>
</dbReference>
<reference evidence="6" key="1">
    <citation type="journal article" date="2013" name="Eukaryot. Cell">
        <title>Extremely Reduced Levels of Heterozygosity in the Vertebrate Pathogen Encephalitozoon cuniculi.</title>
        <authorList>
            <person name="Selman M."/>
            <person name="Sak B."/>
            <person name="Kvac M."/>
            <person name="Farinelli L."/>
            <person name="Weiss L.M."/>
            <person name="Corradi N."/>
        </authorList>
    </citation>
    <scope>NUCLEOTIDE SEQUENCE</scope>
</reference>
<organism evidence="6">
    <name type="scientific">Encephalitozoon cuniculi</name>
    <name type="common">Microsporidian parasite</name>
    <dbReference type="NCBI Taxonomy" id="6035"/>
    <lineage>
        <taxon>Eukaryota</taxon>
        <taxon>Fungi</taxon>
        <taxon>Fungi incertae sedis</taxon>
        <taxon>Microsporidia</taxon>
        <taxon>Unikaryonidae</taxon>
        <taxon>Encephalitozoon</taxon>
    </lineage>
</organism>
<dbReference type="AlphaFoldDB" id="M1K963"/>
<dbReference type="VEuPathDB" id="MicrosporidiaDB:AEWR_060700"/>
<keyword evidence="2" id="KW-0813">Transport</keyword>
<dbReference type="SUPFAM" id="SSF48371">
    <property type="entry name" value="ARM repeat"/>
    <property type="match status" value="1"/>
</dbReference>